<reference evidence="8 9" key="1">
    <citation type="submission" date="2018-07" db="EMBL/GenBank/DDBJ databases">
        <title>Corallincola holothuriorum sp. nov., a new facultative anaerobe isolated from sea cucumber Apostichopus japonicus.</title>
        <authorList>
            <person name="Xia H."/>
        </authorList>
    </citation>
    <scope>NUCLEOTIDE SEQUENCE [LARGE SCALE GENOMIC DNA]</scope>
    <source>
        <strain evidence="8 9">C4</strain>
    </source>
</reference>
<evidence type="ECO:0000256" key="4">
    <source>
        <dbReference type="ARBA" id="ARBA00023235"/>
    </source>
</evidence>
<comment type="catalytic activity">
    <reaction evidence="1 5 6">
        <text>[protein]-peptidylproline (omega=180) = [protein]-peptidylproline (omega=0)</text>
        <dbReference type="Rhea" id="RHEA:16237"/>
        <dbReference type="Rhea" id="RHEA-COMP:10747"/>
        <dbReference type="Rhea" id="RHEA-COMP:10748"/>
        <dbReference type="ChEBI" id="CHEBI:83833"/>
        <dbReference type="ChEBI" id="CHEBI:83834"/>
        <dbReference type="EC" id="5.2.1.8"/>
    </reaction>
</comment>
<dbReference type="EC" id="5.2.1.8" evidence="6"/>
<dbReference type="GO" id="GO:0003755">
    <property type="term" value="F:peptidyl-prolyl cis-trans isomerase activity"/>
    <property type="evidence" value="ECO:0007669"/>
    <property type="project" value="UniProtKB-UniRule"/>
</dbReference>
<feature type="domain" description="PPIase FKBP-type" evidence="7">
    <location>
        <begin position="9"/>
        <end position="91"/>
    </location>
</feature>
<dbReference type="PROSITE" id="PS50059">
    <property type="entry name" value="FKBP_PPIASE"/>
    <property type="match status" value="1"/>
</dbReference>
<comment type="caution">
    <text evidence="8">The sequence shown here is derived from an EMBL/GenBank/DDBJ whole genome shotgun (WGS) entry which is preliminary data.</text>
</comment>
<dbReference type="NCBIfam" id="NF011676">
    <property type="entry name" value="PRK15095.1"/>
    <property type="match status" value="1"/>
</dbReference>
<dbReference type="EMBL" id="QPID01000009">
    <property type="protein sequence ID" value="RCU45748.1"/>
    <property type="molecule type" value="Genomic_DNA"/>
</dbReference>
<evidence type="ECO:0000259" key="7">
    <source>
        <dbReference type="PROSITE" id="PS50059"/>
    </source>
</evidence>
<evidence type="ECO:0000256" key="1">
    <source>
        <dbReference type="ARBA" id="ARBA00000971"/>
    </source>
</evidence>
<comment type="similarity">
    <text evidence="2 6">Belongs to the FKBP-type PPIase family.</text>
</comment>
<dbReference type="AlphaFoldDB" id="A0A368N5D2"/>
<dbReference type="Gene3D" id="3.10.50.40">
    <property type="match status" value="1"/>
</dbReference>
<dbReference type="InterPro" id="IPR001179">
    <property type="entry name" value="PPIase_FKBP_dom"/>
</dbReference>
<keyword evidence="4 5" id="KW-0413">Isomerase</keyword>
<dbReference type="PANTHER" id="PTHR47861:SF4">
    <property type="entry name" value="FKBP-TYPE 16 KDA PEPTIDYL-PROLYL CIS-TRANS ISOMERASE"/>
    <property type="match status" value="1"/>
</dbReference>
<evidence type="ECO:0000256" key="5">
    <source>
        <dbReference type="PROSITE-ProRule" id="PRU00277"/>
    </source>
</evidence>
<sequence>MSKAVIDPHSEVVMHFTLKLADGSVAETTKLNQQPAKLVMGDGSLTPAFEQCLLGMSAGEQKAFELKPEDAFGLSNPDLIHHVERSKFPADLAPEEGAIMTFSQPNGAELPGIIRAVAGESITVDFNHPLAGQTITFDVEVITVAQPEAKS</sequence>
<evidence type="ECO:0000256" key="2">
    <source>
        <dbReference type="ARBA" id="ARBA00006577"/>
    </source>
</evidence>
<dbReference type="SUPFAM" id="SSF54534">
    <property type="entry name" value="FKBP-like"/>
    <property type="match status" value="1"/>
</dbReference>
<organism evidence="8 9">
    <name type="scientific">Corallincola holothuriorum</name>
    <dbReference type="NCBI Taxonomy" id="2282215"/>
    <lineage>
        <taxon>Bacteria</taxon>
        <taxon>Pseudomonadati</taxon>
        <taxon>Pseudomonadota</taxon>
        <taxon>Gammaproteobacteria</taxon>
        <taxon>Alteromonadales</taxon>
        <taxon>Psychromonadaceae</taxon>
        <taxon>Corallincola</taxon>
    </lineage>
</organism>
<protein>
    <recommendedName>
        <fullName evidence="6">Peptidyl-prolyl cis-trans isomerase</fullName>
        <ecNumber evidence="6">5.2.1.8</ecNumber>
    </recommendedName>
</protein>
<keyword evidence="3 5" id="KW-0697">Rotamase</keyword>
<dbReference type="Gene3D" id="2.40.10.330">
    <property type="match status" value="1"/>
</dbReference>
<name>A0A368N5D2_9GAMM</name>
<dbReference type="InterPro" id="IPR048261">
    <property type="entry name" value="SlpA/SlyD-like_ins_sf"/>
</dbReference>
<keyword evidence="9" id="KW-1185">Reference proteome</keyword>
<dbReference type="Pfam" id="PF00254">
    <property type="entry name" value="FKBP_C"/>
    <property type="match status" value="1"/>
</dbReference>
<accession>A0A368N5D2</accession>
<dbReference type="OrthoDB" id="9808891at2"/>
<dbReference type="PANTHER" id="PTHR47861">
    <property type="entry name" value="FKBP-TYPE PEPTIDYL-PROLYL CIS-TRANS ISOMERASE SLYD"/>
    <property type="match status" value="1"/>
</dbReference>
<evidence type="ECO:0000313" key="9">
    <source>
        <dbReference type="Proteomes" id="UP000252558"/>
    </source>
</evidence>
<evidence type="ECO:0000313" key="8">
    <source>
        <dbReference type="EMBL" id="RCU45748.1"/>
    </source>
</evidence>
<dbReference type="InterPro" id="IPR046357">
    <property type="entry name" value="PPIase_dom_sf"/>
</dbReference>
<dbReference type="Proteomes" id="UP000252558">
    <property type="component" value="Unassembled WGS sequence"/>
</dbReference>
<dbReference type="RefSeq" id="WP_114339198.1">
    <property type="nucleotide sequence ID" value="NZ_QPID01000009.1"/>
</dbReference>
<proteinExistence type="inferred from homology"/>
<gene>
    <name evidence="8" type="ORF">DU002_14930</name>
</gene>
<evidence type="ECO:0000256" key="6">
    <source>
        <dbReference type="RuleBase" id="RU003915"/>
    </source>
</evidence>
<evidence type="ECO:0000256" key="3">
    <source>
        <dbReference type="ARBA" id="ARBA00023110"/>
    </source>
</evidence>